<evidence type="ECO:0000259" key="1">
    <source>
        <dbReference type="Pfam" id="PF12680"/>
    </source>
</evidence>
<dbReference type="RefSeq" id="WP_073231057.1">
    <property type="nucleotide sequence ID" value="NZ_FQUQ01000002.1"/>
</dbReference>
<evidence type="ECO:0000313" key="2">
    <source>
        <dbReference type="EMBL" id="SHF34022.1"/>
    </source>
</evidence>
<proteinExistence type="predicted"/>
<dbReference type="EMBL" id="FQUQ01000002">
    <property type="protein sequence ID" value="SHF34022.1"/>
    <property type="molecule type" value="Genomic_DNA"/>
</dbReference>
<dbReference type="InterPro" id="IPR032710">
    <property type="entry name" value="NTF2-like_dom_sf"/>
</dbReference>
<evidence type="ECO:0000313" key="3">
    <source>
        <dbReference type="Proteomes" id="UP000184287"/>
    </source>
</evidence>
<feature type="domain" description="SnoaL-like" evidence="1">
    <location>
        <begin position="9"/>
        <end position="115"/>
    </location>
</feature>
<protein>
    <recommendedName>
        <fullName evidence="1">SnoaL-like domain-containing protein</fullName>
    </recommendedName>
</protein>
<organism evidence="2 3">
    <name type="scientific">Pedobacter caeni</name>
    <dbReference type="NCBI Taxonomy" id="288992"/>
    <lineage>
        <taxon>Bacteria</taxon>
        <taxon>Pseudomonadati</taxon>
        <taxon>Bacteroidota</taxon>
        <taxon>Sphingobacteriia</taxon>
        <taxon>Sphingobacteriales</taxon>
        <taxon>Sphingobacteriaceae</taxon>
        <taxon>Pedobacter</taxon>
    </lineage>
</organism>
<sequence>MKNEAKRVVTAFLTAVQNGDNATLAALLHPSVSWNQPGENQISGIKNSNTEVFQMVGKMFELSANTLKLTDITSIGANGSKVSCVLRWIASKPNGSTMEVDNIDVYTVENGQIVKAEIFSADLEKENQFWV</sequence>
<dbReference type="Pfam" id="PF12680">
    <property type="entry name" value="SnoaL_2"/>
    <property type="match status" value="1"/>
</dbReference>
<dbReference type="AlphaFoldDB" id="A0A1M5AVR8"/>
<dbReference type="SUPFAM" id="SSF54427">
    <property type="entry name" value="NTF2-like"/>
    <property type="match status" value="1"/>
</dbReference>
<dbReference type="OrthoDB" id="7859473at2"/>
<dbReference type="Gene3D" id="3.10.450.50">
    <property type="match status" value="1"/>
</dbReference>
<accession>A0A1M5AVR8</accession>
<dbReference type="STRING" id="288992.SAMN04488522_102899"/>
<dbReference type="InterPro" id="IPR037401">
    <property type="entry name" value="SnoaL-like"/>
</dbReference>
<keyword evidence="3" id="KW-1185">Reference proteome</keyword>
<dbReference type="Proteomes" id="UP000184287">
    <property type="component" value="Unassembled WGS sequence"/>
</dbReference>
<reference evidence="3" key="1">
    <citation type="submission" date="2016-11" db="EMBL/GenBank/DDBJ databases">
        <authorList>
            <person name="Varghese N."/>
            <person name="Submissions S."/>
        </authorList>
    </citation>
    <scope>NUCLEOTIDE SEQUENCE [LARGE SCALE GENOMIC DNA]</scope>
    <source>
        <strain evidence="3">DSM 16990</strain>
    </source>
</reference>
<gene>
    <name evidence="2" type="ORF">SAMN04488522_102899</name>
</gene>
<name>A0A1M5AVR8_9SPHI</name>